<dbReference type="GO" id="GO:0046872">
    <property type="term" value="F:metal ion binding"/>
    <property type="evidence" value="ECO:0007669"/>
    <property type="project" value="UniProtKB-KW"/>
</dbReference>
<feature type="domain" description="4Fe-4S ferredoxin-type" evidence="5">
    <location>
        <begin position="346"/>
        <end position="374"/>
    </location>
</feature>
<dbReference type="EMBL" id="JACOPP010000011">
    <property type="protein sequence ID" value="MBC5733998.1"/>
    <property type="molecule type" value="Genomic_DNA"/>
</dbReference>
<dbReference type="SUPFAM" id="SSF54862">
    <property type="entry name" value="4Fe-4S ferredoxins"/>
    <property type="match status" value="1"/>
</dbReference>
<dbReference type="InterPro" id="IPR017900">
    <property type="entry name" value="4Fe4S_Fe_S_CS"/>
</dbReference>
<keyword evidence="3" id="KW-0408">Iron</keyword>
<evidence type="ECO:0000256" key="3">
    <source>
        <dbReference type="ARBA" id="ARBA00023004"/>
    </source>
</evidence>
<evidence type="ECO:0000259" key="5">
    <source>
        <dbReference type="PROSITE" id="PS51379"/>
    </source>
</evidence>
<evidence type="ECO:0000256" key="2">
    <source>
        <dbReference type="ARBA" id="ARBA00022723"/>
    </source>
</evidence>
<evidence type="ECO:0000313" key="6">
    <source>
        <dbReference type="EMBL" id="MBC5733998.1"/>
    </source>
</evidence>
<keyword evidence="7" id="KW-1185">Reference proteome</keyword>
<dbReference type="Pfam" id="PF04015">
    <property type="entry name" value="DUF362"/>
    <property type="match status" value="1"/>
</dbReference>
<gene>
    <name evidence="6" type="ORF">H8S57_09705</name>
</gene>
<keyword evidence="1" id="KW-0004">4Fe-4S</keyword>
<name>A0A8J6MF47_9FIRM</name>
<keyword evidence="2" id="KW-0479">Metal-binding</keyword>
<dbReference type="Proteomes" id="UP000661435">
    <property type="component" value="Unassembled WGS sequence"/>
</dbReference>
<evidence type="ECO:0000256" key="4">
    <source>
        <dbReference type="ARBA" id="ARBA00023014"/>
    </source>
</evidence>
<dbReference type="PROSITE" id="PS00198">
    <property type="entry name" value="4FE4S_FER_1"/>
    <property type="match status" value="2"/>
</dbReference>
<comment type="caution">
    <text evidence="6">The sequence shown here is derived from an EMBL/GenBank/DDBJ whole genome shotgun (WGS) entry which is preliminary data.</text>
</comment>
<dbReference type="RefSeq" id="WP_186907880.1">
    <property type="nucleotide sequence ID" value="NZ_JACOPP010000011.1"/>
</dbReference>
<proteinExistence type="predicted"/>
<protein>
    <submittedName>
        <fullName evidence="6">DUF362 domain-containing protein</fullName>
    </submittedName>
</protein>
<dbReference type="Pfam" id="PF12838">
    <property type="entry name" value="Fer4_7"/>
    <property type="match status" value="1"/>
</dbReference>
<feature type="domain" description="4Fe-4S ferredoxin-type" evidence="5">
    <location>
        <begin position="316"/>
        <end position="345"/>
    </location>
</feature>
<dbReference type="PROSITE" id="PS51379">
    <property type="entry name" value="4FE4S_FER_2"/>
    <property type="match status" value="2"/>
</dbReference>
<evidence type="ECO:0000313" key="7">
    <source>
        <dbReference type="Proteomes" id="UP000661435"/>
    </source>
</evidence>
<dbReference type="PANTHER" id="PTHR43687:SF3">
    <property type="entry name" value="4FE-4S FERREDOXIN-TYPE DOMAIN-CONTAINING PROTEIN"/>
    <property type="match status" value="1"/>
</dbReference>
<dbReference type="Gene3D" id="3.30.70.20">
    <property type="match status" value="1"/>
</dbReference>
<accession>A0A8J6MF47</accession>
<dbReference type="InterPro" id="IPR017896">
    <property type="entry name" value="4Fe4S_Fe-S-bd"/>
</dbReference>
<evidence type="ECO:0000256" key="1">
    <source>
        <dbReference type="ARBA" id="ARBA00022485"/>
    </source>
</evidence>
<reference evidence="6" key="1">
    <citation type="submission" date="2020-08" db="EMBL/GenBank/DDBJ databases">
        <title>Genome public.</title>
        <authorList>
            <person name="Liu C."/>
            <person name="Sun Q."/>
        </authorList>
    </citation>
    <scope>NUCLEOTIDE SEQUENCE</scope>
    <source>
        <strain evidence="6">NSJ-51</strain>
    </source>
</reference>
<organism evidence="6 7">
    <name type="scientific">Lawsonibacter hominis</name>
    <dbReference type="NCBI Taxonomy" id="2763053"/>
    <lineage>
        <taxon>Bacteria</taxon>
        <taxon>Bacillati</taxon>
        <taxon>Bacillota</taxon>
        <taxon>Clostridia</taxon>
        <taxon>Eubacteriales</taxon>
        <taxon>Oscillospiraceae</taxon>
        <taxon>Lawsonibacter</taxon>
    </lineage>
</organism>
<keyword evidence="4" id="KW-0411">Iron-sulfur</keyword>
<dbReference type="InterPro" id="IPR007160">
    <property type="entry name" value="DUF362"/>
</dbReference>
<dbReference type="GO" id="GO:0051539">
    <property type="term" value="F:4 iron, 4 sulfur cluster binding"/>
    <property type="evidence" value="ECO:0007669"/>
    <property type="project" value="UniProtKB-KW"/>
</dbReference>
<dbReference type="PANTHER" id="PTHR43687">
    <property type="entry name" value="ADENYLYLSULFATE REDUCTASE, BETA SUBUNIT"/>
    <property type="match status" value="1"/>
</dbReference>
<dbReference type="InterPro" id="IPR050572">
    <property type="entry name" value="Fe-S_Ferredoxin"/>
</dbReference>
<sequence>MECRVFVAACPDYAQAEEKTAELIERMGGMGRFARPGETLLLKANLLAAAGPERAVSTHPAVVGAAAKLVAGQGARAVIGDSPGGPYLESGLRHLYEKTGMRAAAEASGAALNYDVSTRQVSLPEGKVLHSAQVIAPAVESDGILNLCKLKTHLFMSMTGAVKNHFGLIPGVTKVGFHASHQDKGQFADMLLDLALWAAPRLNLMDAVLAMEGEGPGASGTPRPVGLLLASENPLALDIVAGEIIGLPRLGNPVLLAAQRRGLPSRIEEVDLVGAGIDALRIPDYRFPAHVRTNIMEFLGPLTGPAARLAKSWMAQTPQIRPERCVGCGICKNACPAGAITLEAHRARIDSRNCIHCYCCHELCPQKAVALKQGALSRLFQSQSVHRRRH</sequence>
<dbReference type="AlphaFoldDB" id="A0A8J6MF47"/>